<dbReference type="Proteomes" id="UP000834106">
    <property type="component" value="Chromosome 17"/>
</dbReference>
<proteinExistence type="predicted"/>
<dbReference type="PANTHER" id="PTHR36766:SF40">
    <property type="entry name" value="DISEASE RESISTANCE PROTEIN RGA3"/>
    <property type="match status" value="1"/>
</dbReference>
<gene>
    <name evidence="2" type="ORF">FPE_LOCUS28032</name>
</gene>
<keyword evidence="1" id="KW-0611">Plant defense</keyword>
<evidence type="ECO:0000313" key="3">
    <source>
        <dbReference type="Proteomes" id="UP000834106"/>
    </source>
</evidence>
<dbReference type="SUPFAM" id="SSF52047">
    <property type="entry name" value="RNI-like"/>
    <property type="match status" value="1"/>
</dbReference>
<organism evidence="2 3">
    <name type="scientific">Fraxinus pennsylvanica</name>
    <dbReference type="NCBI Taxonomy" id="56036"/>
    <lineage>
        <taxon>Eukaryota</taxon>
        <taxon>Viridiplantae</taxon>
        <taxon>Streptophyta</taxon>
        <taxon>Embryophyta</taxon>
        <taxon>Tracheophyta</taxon>
        <taxon>Spermatophyta</taxon>
        <taxon>Magnoliopsida</taxon>
        <taxon>eudicotyledons</taxon>
        <taxon>Gunneridae</taxon>
        <taxon>Pentapetalae</taxon>
        <taxon>asterids</taxon>
        <taxon>lamiids</taxon>
        <taxon>Lamiales</taxon>
        <taxon>Oleaceae</taxon>
        <taxon>Oleeae</taxon>
        <taxon>Fraxinus</taxon>
    </lineage>
</organism>
<reference evidence="2" key="1">
    <citation type="submission" date="2023-05" db="EMBL/GenBank/DDBJ databases">
        <authorList>
            <person name="Huff M."/>
        </authorList>
    </citation>
    <scope>NUCLEOTIDE SEQUENCE</scope>
</reference>
<keyword evidence="3" id="KW-1185">Reference proteome</keyword>
<dbReference type="Gene3D" id="3.80.10.10">
    <property type="entry name" value="Ribonuclease Inhibitor"/>
    <property type="match status" value="1"/>
</dbReference>
<dbReference type="GO" id="GO:0006952">
    <property type="term" value="P:defense response"/>
    <property type="evidence" value="ECO:0007669"/>
    <property type="project" value="UniProtKB-KW"/>
</dbReference>
<dbReference type="EMBL" id="OU503052">
    <property type="protein sequence ID" value="CAI9780602.1"/>
    <property type="molecule type" value="Genomic_DNA"/>
</dbReference>
<accession>A0AAD2A3C0</accession>
<sequence>MRLLVAHWTSKLNHGRLCSRCILVAGFRTSQDVIFPQNLSSLRIWDSRKLKPLARWGLQRLTSLGEFSVWRGFQELEFLGDDDGRFPRSLIKFSIARFPKLSKVIENLTSLHHLSITNCTSLNVLPSENLLDKLWHLELSDCPPLKQRCLKGDYWNKIAGIPCVELDGTYIYR</sequence>
<protein>
    <submittedName>
        <fullName evidence="2">Uncharacterized protein</fullName>
    </submittedName>
</protein>
<dbReference type="PANTHER" id="PTHR36766">
    <property type="entry name" value="PLANT BROAD-SPECTRUM MILDEW RESISTANCE PROTEIN RPW8"/>
    <property type="match status" value="1"/>
</dbReference>
<dbReference type="AlphaFoldDB" id="A0AAD2A3C0"/>
<evidence type="ECO:0000313" key="2">
    <source>
        <dbReference type="EMBL" id="CAI9780602.1"/>
    </source>
</evidence>
<evidence type="ECO:0000256" key="1">
    <source>
        <dbReference type="ARBA" id="ARBA00022821"/>
    </source>
</evidence>
<dbReference type="InterPro" id="IPR032675">
    <property type="entry name" value="LRR_dom_sf"/>
</dbReference>
<name>A0AAD2A3C0_9LAMI</name>